<evidence type="ECO:0000313" key="2">
    <source>
        <dbReference type="EMBL" id="KAF9754894.1"/>
    </source>
</evidence>
<proteinExistence type="predicted"/>
<reference evidence="2" key="1">
    <citation type="submission" date="2020-10" db="EMBL/GenBank/DDBJ databases">
        <title>High-Quality Genome Resource of Clonostachys rosea strain S41 by Oxford Nanopore Long-Read Sequencing.</title>
        <authorList>
            <person name="Wang H."/>
        </authorList>
    </citation>
    <scope>NUCLEOTIDE SEQUENCE</scope>
    <source>
        <strain evidence="2">S41</strain>
    </source>
</reference>
<dbReference type="EMBL" id="JADCTT010000003">
    <property type="protein sequence ID" value="KAF9754894.1"/>
    <property type="molecule type" value="Genomic_DNA"/>
</dbReference>
<accession>A0A8H7NFC1</accession>
<feature type="transmembrane region" description="Helical" evidence="1">
    <location>
        <begin position="64"/>
        <end position="83"/>
    </location>
</feature>
<keyword evidence="1" id="KW-0472">Membrane</keyword>
<protein>
    <submittedName>
        <fullName evidence="2">Uncharacterized protein</fullName>
    </submittedName>
</protein>
<name>A0A8H7NFC1_BIOOC</name>
<dbReference type="AlphaFoldDB" id="A0A8H7NFC1"/>
<sequence length="108" mass="11241">MAITTAISDLFKSFYELIASVLSAAYAVVHSTVDAVLSFITGLVTLLGDITGGVIDVTSGVGKFILGNFVVVSIGALAAFGYLRYTAQGRQLLANKKATQPAVVKKTN</sequence>
<organism evidence="2 3">
    <name type="scientific">Bionectria ochroleuca</name>
    <name type="common">Gliocladium roseum</name>
    <dbReference type="NCBI Taxonomy" id="29856"/>
    <lineage>
        <taxon>Eukaryota</taxon>
        <taxon>Fungi</taxon>
        <taxon>Dikarya</taxon>
        <taxon>Ascomycota</taxon>
        <taxon>Pezizomycotina</taxon>
        <taxon>Sordariomycetes</taxon>
        <taxon>Hypocreomycetidae</taxon>
        <taxon>Hypocreales</taxon>
        <taxon>Bionectriaceae</taxon>
        <taxon>Clonostachys</taxon>
    </lineage>
</organism>
<comment type="caution">
    <text evidence="2">The sequence shown here is derived from an EMBL/GenBank/DDBJ whole genome shotgun (WGS) entry which is preliminary data.</text>
</comment>
<keyword evidence="1" id="KW-0812">Transmembrane</keyword>
<evidence type="ECO:0000313" key="3">
    <source>
        <dbReference type="Proteomes" id="UP000616885"/>
    </source>
</evidence>
<dbReference type="Proteomes" id="UP000616885">
    <property type="component" value="Unassembled WGS sequence"/>
</dbReference>
<evidence type="ECO:0000256" key="1">
    <source>
        <dbReference type="SAM" id="Phobius"/>
    </source>
</evidence>
<keyword evidence="1" id="KW-1133">Transmembrane helix</keyword>
<gene>
    <name evidence="2" type="ORF">IM811_010335</name>
</gene>